<organism evidence="3 5">
    <name type="scientific">Gordonia amicalis</name>
    <dbReference type="NCBI Taxonomy" id="89053"/>
    <lineage>
        <taxon>Bacteria</taxon>
        <taxon>Bacillati</taxon>
        <taxon>Actinomycetota</taxon>
        <taxon>Actinomycetes</taxon>
        <taxon>Mycobacteriales</taxon>
        <taxon>Gordoniaceae</taxon>
        <taxon>Gordonia</taxon>
    </lineage>
</organism>
<proteinExistence type="predicted"/>
<sequence>MAKVIATISLKGGVGKTTVTAGLAEFMAAEFGQRVLLIDLDSQINLTTMMISEERWFELNTNGRTLATLFSDAINGTQYFRLNDAIERGVSPVKKVNTVDLLASSLDLIEVQEELSALRVEGRARGNGTQFLREAIAPVVDFYDYVLIDCPPNIGPVTLNGLAAADAYIIPTIPDVLSTYGIPQIQTRVRKIGDEIGRTIVELGVVITKYKANSAVHRSTALRLRRDPTIQHVLPSYINEANSVAAAAEFTPYGTLRVKYGNQGQFDQFRGLAMDVMTEAQEKIR</sequence>
<dbReference type="SUPFAM" id="SSF52540">
    <property type="entry name" value="P-loop containing nucleoside triphosphate hydrolases"/>
    <property type="match status" value="1"/>
</dbReference>
<dbReference type="InterPro" id="IPR025669">
    <property type="entry name" value="AAA_dom"/>
</dbReference>
<dbReference type="EMBL" id="JAWLKI010000003">
    <property type="protein sequence ID" value="MDV6306525.1"/>
    <property type="molecule type" value="Genomic_DNA"/>
</dbReference>
<reference evidence="3 4" key="1">
    <citation type="submission" date="2023-10" db="EMBL/GenBank/DDBJ databases">
        <title>Development of a sustainable strategy for remediation of hydrocarbon-contaminated territories based on the waste exchange concept.</title>
        <authorList>
            <person name="Krivoruchko A."/>
        </authorList>
    </citation>
    <scope>NUCLEOTIDE SEQUENCE</scope>
    <source>
        <strain evidence="2 4">IEGM 1266</strain>
        <strain evidence="3">IEGM 1279</strain>
    </source>
</reference>
<feature type="domain" description="AAA" evidence="1">
    <location>
        <begin position="2"/>
        <end position="196"/>
    </location>
</feature>
<dbReference type="InterPro" id="IPR027417">
    <property type="entry name" value="P-loop_NTPase"/>
</dbReference>
<dbReference type="PANTHER" id="PTHR13696:SF52">
    <property type="entry name" value="PARA FAMILY PROTEIN CT_582"/>
    <property type="match status" value="1"/>
</dbReference>
<dbReference type="AlphaFoldDB" id="A0AAE4U0E6"/>
<gene>
    <name evidence="2" type="ORF">R3P94_04065</name>
    <name evidence="3" type="ORF">R3Q15_04985</name>
</gene>
<comment type="caution">
    <text evidence="3">The sequence shown here is derived from an EMBL/GenBank/DDBJ whole genome shotgun (WGS) entry which is preliminary data.</text>
</comment>
<dbReference type="RefSeq" id="WP_096274508.1">
    <property type="nucleotide sequence ID" value="NZ_CP091855.1"/>
</dbReference>
<evidence type="ECO:0000313" key="5">
    <source>
        <dbReference type="Proteomes" id="UP001185922"/>
    </source>
</evidence>
<accession>A0AAE4U0E6</accession>
<dbReference type="GeneID" id="77174166"/>
<evidence type="ECO:0000313" key="3">
    <source>
        <dbReference type="EMBL" id="MDV6311254.1"/>
    </source>
</evidence>
<evidence type="ECO:0000313" key="4">
    <source>
        <dbReference type="Proteomes" id="UP001185779"/>
    </source>
</evidence>
<dbReference type="CDD" id="cd02042">
    <property type="entry name" value="ParAB_family"/>
    <property type="match status" value="1"/>
</dbReference>
<evidence type="ECO:0000313" key="2">
    <source>
        <dbReference type="EMBL" id="MDV6306525.1"/>
    </source>
</evidence>
<dbReference type="PANTHER" id="PTHR13696">
    <property type="entry name" value="P-LOOP CONTAINING NUCLEOSIDE TRIPHOSPHATE HYDROLASE"/>
    <property type="match status" value="1"/>
</dbReference>
<name>A0AAE4U0E6_9ACTN</name>
<dbReference type="Proteomes" id="UP001185779">
    <property type="component" value="Unassembled WGS sequence"/>
</dbReference>
<evidence type="ECO:0000259" key="1">
    <source>
        <dbReference type="Pfam" id="PF13614"/>
    </source>
</evidence>
<keyword evidence="4" id="KW-1185">Reference proteome</keyword>
<dbReference type="Pfam" id="PF13614">
    <property type="entry name" value="AAA_31"/>
    <property type="match status" value="1"/>
</dbReference>
<dbReference type="Proteomes" id="UP001185922">
    <property type="component" value="Unassembled WGS sequence"/>
</dbReference>
<protein>
    <submittedName>
        <fullName evidence="3">ParA family protein</fullName>
    </submittedName>
</protein>
<dbReference type="EMBL" id="JAWLKH010000003">
    <property type="protein sequence ID" value="MDV6311254.1"/>
    <property type="molecule type" value="Genomic_DNA"/>
</dbReference>
<dbReference type="InterPro" id="IPR050678">
    <property type="entry name" value="DNA_Partitioning_ATPase"/>
</dbReference>
<dbReference type="Gene3D" id="3.40.50.300">
    <property type="entry name" value="P-loop containing nucleotide triphosphate hydrolases"/>
    <property type="match status" value="1"/>
</dbReference>